<sequence length="223" mass="23097">MAIGDLMHFDEGAYISKISQPSYPDDVLRKNIYRKRRQTVSSRFAVGAGVGLAHVTGGASLASSAYGARTLSVASQKLVLLEREWERREHPTLPEHFMRDTVLPMAISTAVGAATVGFDLGLSAAAVSVPTSAGHAVHQAAYGVATHASGAVPQIESGLETGLGEAARYATSGAAFPAHGACYIPLPYGPIGEVAGVASVKEVVDYSIGRTALAGQEYVAKGS</sequence>
<gene>
    <name evidence="1" type="ORF">BDY19DRAFT_910324</name>
</gene>
<name>A0ACB8TPB5_9APHY</name>
<accession>A0ACB8TPB5</accession>
<reference evidence="1" key="1">
    <citation type="journal article" date="2021" name="Environ. Microbiol.">
        <title>Gene family expansions and transcriptome signatures uncover fungal adaptations to wood decay.</title>
        <authorList>
            <person name="Hage H."/>
            <person name="Miyauchi S."/>
            <person name="Viragh M."/>
            <person name="Drula E."/>
            <person name="Min B."/>
            <person name="Chaduli D."/>
            <person name="Navarro D."/>
            <person name="Favel A."/>
            <person name="Norest M."/>
            <person name="Lesage-Meessen L."/>
            <person name="Balint B."/>
            <person name="Merenyi Z."/>
            <person name="de Eugenio L."/>
            <person name="Morin E."/>
            <person name="Martinez A.T."/>
            <person name="Baldrian P."/>
            <person name="Stursova M."/>
            <person name="Martinez M.J."/>
            <person name="Novotny C."/>
            <person name="Magnuson J.K."/>
            <person name="Spatafora J.W."/>
            <person name="Maurice S."/>
            <person name="Pangilinan J."/>
            <person name="Andreopoulos W."/>
            <person name="LaButti K."/>
            <person name="Hundley H."/>
            <person name="Na H."/>
            <person name="Kuo A."/>
            <person name="Barry K."/>
            <person name="Lipzen A."/>
            <person name="Henrissat B."/>
            <person name="Riley R."/>
            <person name="Ahrendt S."/>
            <person name="Nagy L.G."/>
            <person name="Grigoriev I.V."/>
            <person name="Martin F."/>
            <person name="Rosso M.N."/>
        </authorList>
    </citation>
    <scope>NUCLEOTIDE SEQUENCE</scope>
    <source>
        <strain evidence="1">CBS 384.51</strain>
    </source>
</reference>
<keyword evidence="2" id="KW-1185">Reference proteome</keyword>
<organism evidence="1 2">
    <name type="scientific">Irpex rosettiformis</name>
    <dbReference type="NCBI Taxonomy" id="378272"/>
    <lineage>
        <taxon>Eukaryota</taxon>
        <taxon>Fungi</taxon>
        <taxon>Dikarya</taxon>
        <taxon>Basidiomycota</taxon>
        <taxon>Agaricomycotina</taxon>
        <taxon>Agaricomycetes</taxon>
        <taxon>Polyporales</taxon>
        <taxon>Irpicaceae</taxon>
        <taxon>Irpex</taxon>
    </lineage>
</organism>
<comment type="caution">
    <text evidence="1">The sequence shown here is derived from an EMBL/GenBank/DDBJ whole genome shotgun (WGS) entry which is preliminary data.</text>
</comment>
<dbReference type="Proteomes" id="UP001055072">
    <property type="component" value="Unassembled WGS sequence"/>
</dbReference>
<proteinExistence type="predicted"/>
<evidence type="ECO:0000313" key="1">
    <source>
        <dbReference type="EMBL" id="KAI0083857.1"/>
    </source>
</evidence>
<evidence type="ECO:0000313" key="2">
    <source>
        <dbReference type="Proteomes" id="UP001055072"/>
    </source>
</evidence>
<dbReference type="EMBL" id="MU274952">
    <property type="protein sequence ID" value="KAI0083857.1"/>
    <property type="molecule type" value="Genomic_DNA"/>
</dbReference>
<protein>
    <submittedName>
        <fullName evidence="1">Uncharacterized protein</fullName>
    </submittedName>
</protein>